<dbReference type="InterPro" id="IPR043128">
    <property type="entry name" value="Rev_trsase/Diguanyl_cyclase"/>
</dbReference>
<evidence type="ECO:0000259" key="1">
    <source>
        <dbReference type="PROSITE" id="PS50887"/>
    </source>
</evidence>
<evidence type="ECO:0000313" key="2">
    <source>
        <dbReference type="EMBL" id="UNO47387.1"/>
    </source>
</evidence>
<evidence type="ECO:0000313" key="3">
    <source>
        <dbReference type="Proteomes" id="UP000829401"/>
    </source>
</evidence>
<dbReference type="KEGG" id="aaco:K1I37_11690"/>
<accession>A0A9E6ZEX5</accession>
<name>A0A9E6ZEX5_ALIAG</name>
<dbReference type="NCBIfam" id="TIGR00254">
    <property type="entry name" value="GGDEF"/>
    <property type="match status" value="1"/>
</dbReference>
<dbReference type="PANTHER" id="PTHR45138">
    <property type="entry name" value="REGULATORY COMPONENTS OF SENSORY TRANSDUCTION SYSTEM"/>
    <property type="match status" value="1"/>
</dbReference>
<dbReference type="SMART" id="SM00267">
    <property type="entry name" value="GGDEF"/>
    <property type="match status" value="1"/>
</dbReference>
<dbReference type="CDD" id="cd01949">
    <property type="entry name" value="GGDEF"/>
    <property type="match status" value="1"/>
</dbReference>
<dbReference type="PROSITE" id="PS50887">
    <property type="entry name" value="GGDEF"/>
    <property type="match status" value="1"/>
</dbReference>
<reference evidence="3" key="1">
    <citation type="journal article" date="2022" name="G3 (Bethesda)">
        <title>Unveiling the complete genome sequence of Alicyclobacillus acidoterrestris DSM 3922T, a taint-producing strain.</title>
        <authorList>
            <person name="Leonardo I.C."/>
            <person name="Barreto Crespo M.T."/>
            <person name="Gaspar F.B."/>
        </authorList>
    </citation>
    <scope>NUCLEOTIDE SEQUENCE [LARGE SCALE GENOMIC DNA]</scope>
    <source>
        <strain evidence="3">DSM 3922</strain>
    </source>
</reference>
<dbReference type="Pfam" id="PF00990">
    <property type="entry name" value="GGDEF"/>
    <property type="match status" value="1"/>
</dbReference>
<sequence>MKDVYRRLNHDALTGAFSRSFGEFYLAELLNTREVGLLYADIDHFKEINDTYGHHVGDQALKLLVHLLRPVVQSPNALIRLGGDEFLLVFPDAAPGDEERLRRLIHTALDGHLLLQDEQGICIANLSISLGWAHAAQGSPWARVLHQADLSMYEHKEARRRP</sequence>
<dbReference type="OrthoDB" id="2369808at2"/>
<gene>
    <name evidence="2" type="ORF">K1I37_11690</name>
</gene>
<proteinExistence type="predicted"/>
<dbReference type="SUPFAM" id="SSF55073">
    <property type="entry name" value="Nucleotide cyclase"/>
    <property type="match status" value="1"/>
</dbReference>
<dbReference type="InterPro" id="IPR050469">
    <property type="entry name" value="Diguanylate_Cyclase"/>
</dbReference>
<keyword evidence="3" id="KW-1185">Reference proteome</keyword>
<dbReference type="RefSeq" id="WP_161624382.1">
    <property type="nucleotide sequence ID" value="NZ_AURB01000169.1"/>
</dbReference>
<protein>
    <submittedName>
        <fullName evidence="2">GGDEF domain-containing protein</fullName>
    </submittedName>
</protein>
<dbReference type="InterPro" id="IPR000160">
    <property type="entry name" value="GGDEF_dom"/>
</dbReference>
<dbReference type="GO" id="GO:0052621">
    <property type="term" value="F:diguanylate cyclase activity"/>
    <property type="evidence" value="ECO:0007669"/>
    <property type="project" value="TreeGrafter"/>
</dbReference>
<feature type="domain" description="GGDEF" evidence="1">
    <location>
        <begin position="33"/>
        <end position="162"/>
    </location>
</feature>
<dbReference type="InterPro" id="IPR029787">
    <property type="entry name" value="Nucleotide_cyclase"/>
</dbReference>
<dbReference type="EMBL" id="CP080467">
    <property type="protein sequence ID" value="UNO47387.1"/>
    <property type="molecule type" value="Genomic_DNA"/>
</dbReference>
<organism evidence="2 3">
    <name type="scientific">Alicyclobacillus acidoterrestris (strain ATCC 49025 / DSM 3922 / CIP 106132 / NCIMB 13137 / GD3B)</name>
    <dbReference type="NCBI Taxonomy" id="1356854"/>
    <lineage>
        <taxon>Bacteria</taxon>
        <taxon>Bacillati</taxon>
        <taxon>Bacillota</taxon>
        <taxon>Bacilli</taxon>
        <taxon>Bacillales</taxon>
        <taxon>Alicyclobacillaceae</taxon>
        <taxon>Alicyclobacillus</taxon>
    </lineage>
</organism>
<dbReference type="Gene3D" id="3.30.70.270">
    <property type="match status" value="1"/>
</dbReference>
<dbReference type="AlphaFoldDB" id="A0A9E6ZEX5"/>
<dbReference type="Proteomes" id="UP000829401">
    <property type="component" value="Chromosome"/>
</dbReference>
<dbReference type="PANTHER" id="PTHR45138:SF9">
    <property type="entry name" value="DIGUANYLATE CYCLASE DGCM-RELATED"/>
    <property type="match status" value="1"/>
</dbReference>